<proteinExistence type="predicted"/>
<reference evidence="2 3" key="1">
    <citation type="submission" date="2018-12" db="EMBL/GenBank/DDBJ databases">
        <title>Genome Sequence of Candidatus Viridilinea halotolerans isolated from saline sulfide-rich spring.</title>
        <authorList>
            <person name="Grouzdev D.S."/>
            <person name="Burganskaya E.I."/>
            <person name="Krutkina M.S."/>
            <person name="Sukhacheva M.V."/>
            <person name="Gorlenko V.M."/>
        </authorList>
    </citation>
    <scope>NUCLEOTIDE SEQUENCE [LARGE SCALE GENOMIC DNA]</scope>
    <source>
        <strain evidence="2">Chok-6</strain>
    </source>
</reference>
<evidence type="ECO:0000313" key="3">
    <source>
        <dbReference type="Proteomes" id="UP000280307"/>
    </source>
</evidence>
<dbReference type="InterPro" id="IPR007505">
    <property type="entry name" value="PDDEXK_7"/>
</dbReference>
<feature type="non-terminal residue" evidence="2">
    <location>
        <position position="597"/>
    </location>
</feature>
<sequence>MPNAAISIISTICSTISISLARAMGPRWIGCCAAIRFLALGGGRGEPGSPLPPPRAFGGEAAKAEEKKFFGGGAASPAPPPEEGALIEAQPPQHPHQMNACALTINGLPLARHAPLSEGMAVEMSALPPPGATLALTLAGVTLEPFLRPGDPAWRWRWTLPHAAGAYALSLVATWPDGQRDSFQTQIHVAPRKLDAHHYALLLDDLQQAGRALCLALHGATHAAHLVPAADVALPAEELHSLFGAELAQLEAAVTRLARRPPEVQRTMPHLQPPGQLRDFSLLHQLPAGAPDGSDPTLPWDVLPEPSYNVSYASYEAQLLRRLLDELLRRLTKLEPLLAHHPTLHAQLQQARNCLTAMRSQPFLADLPPLAVYRGATQRLRHDPEYRAVHRYWRRLRARPLLIWDDDDHTFQLPLATLPRLYERWTLVRVVLSLMAVDAWQLEAQTLLHPHSDDWLLTLPEDAPLLLMTHANGTHVQVRYQARYTPTSTPFCTLDRHTRIPDISIELLHPHQPPAMLILDAKYRLDAAGGLPEEALSAAYSYLGAIGTPDGKRATLGVALLYPGSDPAQHYASGVAAIPLLPGASFDALAAWLRDGL</sequence>
<dbReference type="InterPro" id="IPR018633">
    <property type="entry name" value="DUF2357"/>
</dbReference>
<dbReference type="Pfam" id="PF04411">
    <property type="entry name" value="PDDEXK_7"/>
    <property type="match status" value="1"/>
</dbReference>
<dbReference type="Pfam" id="PF09823">
    <property type="entry name" value="DUF2357"/>
    <property type="match status" value="1"/>
</dbReference>
<dbReference type="EMBL" id="RSAS01000774">
    <property type="protein sequence ID" value="RRR67635.1"/>
    <property type="molecule type" value="Genomic_DNA"/>
</dbReference>
<accession>A0A426TTA0</accession>
<comment type="caution">
    <text evidence="2">The sequence shown here is derived from an EMBL/GenBank/DDBJ whole genome shotgun (WGS) entry which is preliminary data.</text>
</comment>
<gene>
    <name evidence="2" type="ORF">EI684_18670</name>
</gene>
<protein>
    <submittedName>
        <fullName evidence="2">DUF2357 domain-containing protein</fullName>
    </submittedName>
</protein>
<organism evidence="2 3">
    <name type="scientific">Candidatus Viridilinea halotolerans</name>
    <dbReference type="NCBI Taxonomy" id="2491704"/>
    <lineage>
        <taxon>Bacteria</taxon>
        <taxon>Bacillati</taxon>
        <taxon>Chloroflexota</taxon>
        <taxon>Chloroflexia</taxon>
        <taxon>Chloroflexales</taxon>
        <taxon>Chloroflexineae</taxon>
        <taxon>Oscillochloridaceae</taxon>
        <taxon>Candidatus Viridilinea</taxon>
    </lineage>
</organism>
<evidence type="ECO:0000259" key="1">
    <source>
        <dbReference type="Pfam" id="PF09823"/>
    </source>
</evidence>
<dbReference type="Proteomes" id="UP000280307">
    <property type="component" value="Unassembled WGS sequence"/>
</dbReference>
<evidence type="ECO:0000313" key="2">
    <source>
        <dbReference type="EMBL" id="RRR67635.1"/>
    </source>
</evidence>
<dbReference type="AlphaFoldDB" id="A0A426TTA0"/>
<feature type="domain" description="DUF2357" evidence="1">
    <location>
        <begin position="178"/>
        <end position="393"/>
    </location>
</feature>
<name>A0A426TTA0_9CHLR</name>